<reference evidence="1" key="1">
    <citation type="journal article" date="2021" name="Proc. Natl. Acad. Sci. U.S.A.">
        <title>A Catalog of Tens of Thousands of Viruses from Human Metagenomes Reveals Hidden Associations with Chronic Diseases.</title>
        <authorList>
            <person name="Tisza M.J."/>
            <person name="Buck C.B."/>
        </authorList>
    </citation>
    <scope>NUCLEOTIDE SEQUENCE</scope>
    <source>
        <strain evidence="1">CtJER10</strain>
    </source>
</reference>
<accession>A0A8S5PTZ4</accession>
<name>A0A8S5PTZ4_9CAUD</name>
<protein>
    <submittedName>
        <fullName evidence="1">Uncharacterized protein</fullName>
    </submittedName>
</protein>
<sequence length="67" mass="8262">MQIRDKKETIIELAKRELARREFFYYCQLKTGNFYKKSRKYLVNLCNELEHFIKNDEYNVLIMNLPP</sequence>
<proteinExistence type="predicted"/>
<dbReference type="EMBL" id="BK015513">
    <property type="protein sequence ID" value="DAE10551.1"/>
    <property type="molecule type" value="Genomic_DNA"/>
</dbReference>
<organism evidence="1">
    <name type="scientific">Siphoviridae sp. ctJER10</name>
    <dbReference type="NCBI Taxonomy" id="2825430"/>
    <lineage>
        <taxon>Viruses</taxon>
        <taxon>Duplodnaviria</taxon>
        <taxon>Heunggongvirae</taxon>
        <taxon>Uroviricota</taxon>
        <taxon>Caudoviricetes</taxon>
    </lineage>
</organism>
<evidence type="ECO:0000313" key="1">
    <source>
        <dbReference type="EMBL" id="DAE10551.1"/>
    </source>
</evidence>